<dbReference type="PROSITE" id="PS50011">
    <property type="entry name" value="PROTEIN_KINASE_DOM"/>
    <property type="match status" value="1"/>
</dbReference>
<gene>
    <name evidence="8" type="primary">LOC106465117</name>
</gene>
<reference evidence="8" key="1">
    <citation type="submission" date="2025-08" db="UniProtKB">
        <authorList>
            <consortium name="RefSeq"/>
        </authorList>
    </citation>
    <scope>IDENTIFICATION</scope>
    <source>
        <tissue evidence="8">Muscle</tissue>
    </source>
</reference>
<accession>A0ABM1BF71</accession>
<dbReference type="RefSeq" id="XP_013780769.1">
    <property type="nucleotide sequence ID" value="XM_013925315.2"/>
</dbReference>
<dbReference type="PROSITE" id="PS00107">
    <property type="entry name" value="PROTEIN_KINASE_ATP"/>
    <property type="match status" value="1"/>
</dbReference>
<evidence type="ECO:0000256" key="5">
    <source>
        <dbReference type="SAM" id="MobiDB-lite"/>
    </source>
</evidence>
<dbReference type="PROSITE" id="PS00108">
    <property type="entry name" value="PROTEIN_KINASE_ST"/>
    <property type="match status" value="1"/>
</dbReference>
<keyword evidence="2 3" id="KW-0067">ATP-binding</keyword>
<dbReference type="PANTHER" id="PTHR24347">
    <property type="entry name" value="SERINE/THREONINE-PROTEIN KINASE"/>
    <property type="match status" value="1"/>
</dbReference>
<keyword evidence="7" id="KW-1185">Reference proteome</keyword>
<evidence type="ECO:0000256" key="1">
    <source>
        <dbReference type="ARBA" id="ARBA00022741"/>
    </source>
</evidence>
<feature type="compositionally biased region" description="Basic residues" evidence="5">
    <location>
        <begin position="65"/>
        <end position="84"/>
    </location>
</feature>
<dbReference type="InterPro" id="IPR008271">
    <property type="entry name" value="Ser/Thr_kinase_AS"/>
</dbReference>
<evidence type="ECO:0000259" key="6">
    <source>
        <dbReference type="PROSITE" id="PS50011"/>
    </source>
</evidence>
<evidence type="ECO:0000256" key="2">
    <source>
        <dbReference type="ARBA" id="ARBA00022840"/>
    </source>
</evidence>
<dbReference type="SUPFAM" id="SSF56112">
    <property type="entry name" value="Protein kinase-like (PK-like)"/>
    <property type="match status" value="1"/>
</dbReference>
<evidence type="ECO:0000313" key="7">
    <source>
        <dbReference type="Proteomes" id="UP000694941"/>
    </source>
</evidence>
<evidence type="ECO:0000256" key="4">
    <source>
        <dbReference type="RuleBase" id="RU000304"/>
    </source>
</evidence>
<dbReference type="GO" id="GO:0016301">
    <property type="term" value="F:kinase activity"/>
    <property type="evidence" value="ECO:0007669"/>
    <property type="project" value="UniProtKB-KW"/>
</dbReference>
<evidence type="ECO:0000256" key="3">
    <source>
        <dbReference type="PROSITE-ProRule" id="PRU10141"/>
    </source>
</evidence>
<name>A0ABM1BF71_LIMPO</name>
<feature type="binding site" evidence="3">
    <location>
        <position position="125"/>
    </location>
    <ligand>
        <name>ATP</name>
        <dbReference type="ChEBI" id="CHEBI:30616"/>
    </ligand>
</feature>
<evidence type="ECO:0000313" key="8">
    <source>
        <dbReference type="RefSeq" id="XP_013780769.1"/>
    </source>
</evidence>
<keyword evidence="8" id="KW-0808">Transferase</keyword>
<feature type="region of interest" description="Disordered" evidence="5">
    <location>
        <begin position="35"/>
        <end position="85"/>
    </location>
</feature>
<feature type="domain" description="Protein kinase" evidence="6">
    <location>
        <begin position="96"/>
        <end position="351"/>
    </location>
</feature>
<dbReference type="Gene3D" id="1.10.510.10">
    <property type="entry name" value="Transferase(Phosphotransferase) domain 1"/>
    <property type="match status" value="1"/>
</dbReference>
<proteinExistence type="inferred from homology"/>
<dbReference type="GeneID" id="106465117"/>
<dbReference type="Pfam" id="PF00069">
    <property type="entry name" value="Pkinase"/>
    <property type="match status" value="1"/>
</dbReference>
<dbReference type="InterPro" id="IPR011009">
    <property type="entry name" value="Kinase-like_dom_sf"/>
</dbReference>
<sequence length="416" mass="46905">MGCRDSKLEKEVEFDNNFCGNTIKPVFEVNYSKEKSIKTSTNKKRQQSGGVRRQGTGPESPRGGRTGRKKRRTGRTNHVKRSHSKTVYDPRITARYNIKAVIGKGTFSRVVRVEHRITKQPYAIKMIEAPGGREVFEAELSVLRRVNHPNVIRLIEVFESNEKIYMVMELATGGNLLDRIEAHGYFMESEAAQVLQMMLNGVSYLHSLGITHRDLKPDNLLYYHPGNDSRIMITDFGFASTRKPNGDMYMHTVCGTPQYIAPEIVARRPYTCAVDMWAVGVISFILLSGTFPFDATQDSMILKLVLKGAYTMSSEVWEEVSNEAKNFVRSLLRCDPRQRLTAVQALKHPWILEGPGSPSSDRRRSATLSTQGLRYTASQKSGSGWSVQSLRSGHRRVGVHHLEELQADPEVAGMIR</sequence>
<dbReference type="InterPro" id="IPR017441">
    <property type="entry name" value="Protein_kinase_ATP_BS"/>
</dbReference>
<protein>
    <submittedName>
        <fullName evidence="8">Serine/threonine-protein kinase H1 homolog</fullName>
    </submittedName>
</protein>
<dbReference type="InterPro" id="IPR000719">
    <property type="entry name" value="Prot_kinase_dom"/>
</dbReference>
<keyword evidence="8" id="KW-0418">Kinase</keyword>
<organism evidence="7 8">
    <name type="scientific">Limulus polyphemus</name>
    <name type="common">Atlantic horseshoe crab</name>
    <dbReference type="NCBI Taxonomy" id="6850"/>
    <lineage>
        <taxon>Eukaryota</taxon>
        <taxon>Metazoa</taxon>
        <taxon>Ecdysozoa</taxon>
        <taxon>Arthropoda</taxon>
        <taxon>Chelicerata</taxon>
        <taxon>Merostomata</taxon>
        <taxon>Xiphosura</taxon>
        <taxon>Limulidae</taxon>
        <taxon>Limulus</taxon>
    </lineage>
</organism>
<dbReference type="Proteomes" id="UP000694941">
    <property type="component" value="Unplaced"/>
</dbReference>
<dbReference type="SMART" id="SM00220">
    <property type="entry name" value="S_TKc"/>
    <property type="match status" value="1"/>
</dbReference>
<comment type="similarity">
    <text evidence="4">Belongs to the protein kinase superfamily.</text>
</comment>
<keyword evidence="4" id="KW-0723">Serine/threonine-protein kinase</keyword>
<keyword evidence="1 3" id="KW-0547">Nucleotide-binding</keyword>